<proteinExistence type="predicted"/>
<sequence>MNFSFQYCYAEVNAAGAPGQTSYNLGCKKSSGKSYQLESMLNADLEKIEVDPLNRILFYADTGNNQIASLRLDGTNFKVVIGSGLDEPRDVVLDPRKHNIQDFKPFTFVLFLLGVATNAPLVIDESHMFVRFIGTGQHNEGLVEVYVNGVWGTICDDGWTNTDAGVICSMMGFSRYDFIAPVPNPNTLNNFILSADGYMQEIYRMDMETGSYSAIPNQNVFNPVAIDFDPKTRKVFYSDVKLSQLRSTNLDAGKLIFCDAGTNKIESMNTDGSQRQVVFEDAGAHFYGIDVDGTYIYFSDWNKE</sequence>
<dbReference type="InterPro" id="IPR000033">
    <property type="entry name" value="LDLR_classB_rpt"/>
</dbReference>
<dbReference type="Proteomes" id="UP000683360">
    <property type="component" value="Unassembled WGS sequence"/>
</dbReference>
<dbReference type="PROSITE" id="PS50287">
    <property type="entry name" value="SRCR_2"/>
    <property type="match status" value="1"/>
</dbReference>
<protein>
    <recommendedName>
        <fullName evidence="4">SRCR domain-containing protein</fullName>
    </recommendedName>
</protein>
<dbReference type="PROSITE" id="PS51120">
    <property type="entry name" value="LDLRB"/>
    <property type="match status" value="1"/>
</dbReference>
<gene>
    <name evidence="5" type="ORF">MEDL_48067</name>
</gene>
<dbReference type="InterPro" id="IPR050778">
    <property type="entry name" value="Cueball_EGF_LRP_Nidogen"/>
</dbReference>
<dbReference type="InterPro" id="IPR036772">
    <property type="entry name" value="SRCR-like_dom_sf"/>
</dbReference>
<comment type="caution">
    <text evidence="2">Lacks conserved residue(s) required for the propagation of feature annotation.</text>
</comment>
<evidence type="ECO:0000256" key="3">
    <source>
        <dbReference type="PROSITE-ProRule" id="PRU00461"/>
    </source>
</evidence>
<dbReference type="PRINTS" id="PR00258">
    <property type="entry name" value="SPERACTRCPTR"/>
</dbReference>
<dbReference type="SMART" id="SM00202">
    <property type="entry name" value="SR"/>
    <property type="match status" value="1"/>
</dbReference>
<comment type="caution">
    <text evidence="5">The sequence shown here is derived from an EMBL/GenBank/DDBJ whole genome shotgun (WGS) entry which is preliminary data.</text>
</comment>
<accession>A0A8S3U0C6</accession>
<reference evidence="5" key="1">
    <citation type="submission" date="2021-03" db="EMBL/GenBank/DDBJ databases">
        <authorList>
            <person name="Bekaert M."/>
        </authorList>
    </citation>
    <scope>NUCLEOTIDE SEQUENCE</scope>
</reference>
<evidence type="ECO:0000313" key="6">
    <source>
        <dbReference type="Proteomes" id="UP000683360"/>
    </source>
</evidence>
<dbReference type="SMART" id="SM00135">
    <property type="entry name" value="LY"/>
    <property type="match status" value="2"/>
</dbReference>
<dbReference type="Gene3D" id="3.10.250.10">
    <property type="entry name" value="SRCR-like domain"/>
    <property type="match status" value="1"/>
</dbReference>
<dbReference type="AlphaFoldDB" id="A0A8S3U0C6"/>
<evidence type="ECO:0000313" key="5">
    <source>
        <dbReference type="EMBL" id="CAG2235512.1"/>
    </source>
</evidence>
<keyword evidence="1" id="KW-1015">Disulfide bond</keyword>
<dbReference type="GO" id="GO:0016020">
    <property type="term" value="C:membrane"/>
    <property type="evidence" value="ECO:0007669"/>
    <property type="project" value="InterPro"/>
</dbReference>
<dbReference type="SUPFAM" id="SSF56487">
    <property type="entry name" value="SRCR-like"/>
    <property type="match status" value="1"/>
</dbReference>
<dbReference type="InterPro" id="IPR001190">
    <property type="entry name" value="SRCR"/>
</dbReference>
<evidence type="ECO:0000259" key="4">
    <source>
        <dbReference type="PROSITE" id="PS50287"/>
    </source>
</evidence>
<dbReference type="Pfam" id="PF00530">
    <property type="entry name" value="SRCR"/>
    <property type="match status" value="1"/>
</dbReference>
<dbReference type="PANTHER" id="PTHR46513">
    <property type="entry name" value="VITELLOGENIN RECEPTOR-LIKE PROTEIN-RELATED-RELATED"/>
    <property type="match status" value="1"/>
</dbReference>
<evidence type="ECO:0000256" key="1">
    <source>
        <dbReference type="ARBA" id="ARBA00023157"/>
    </source>
</evidence>
<dbReference type="InterPro" id="IPR011042">
    <property type="entry name" value="6-blade_b-propeller_TolB-like"/>
</dbReference>
<evidence type="ECO:0000256" key="2">
    <source>
        <dbReference type="PROSITE-ProRule" id="PRU00196"/>
    </source>
</evidence>
<feature type="domain" description="SRCR" evidence="4">
    <location>
        <begin position="130"/>
        <end position="174"/>
    </location>
</feature>
<feature type="repeat" description="LDL-receptor class B" evidence="3">
    <location>
        <begin position="55"/>
        <end position="97"/>
    </location>
</feature>
<dbReference type="OrthoDB" id="9990982at2759"/>
<organism evidence="5 6">
    <name type="scientific">Mytilus edulis</name>
    <name type="common">Blue mussel</name>
    <dbReference type="NCBI Taxonomy" id="6550"/>
    <lineage>
        <taxon>Eukaryota</taxon>
        <taxon>Metazoa</taxon>
        <taxon>Spiralia</taxon>
        <taxon>Lophotrochozoa</taxon>
        <taxon>Mollusca</taxon>
        <taxon>Bivalvia</taxon>
        <taxon>Autobranchia</taxon>
        <taxon>Pteriomorphia</taxon>
        <taxon>Mytilida</taxon>
        <taxon>Mytiloidea</taxon>
        <taxon>Mytilidae</taxon>
        <taxon>Mytilinae</taxon>
        <taxon>Mytilus</taxon>
    </lineage>
</organism>
<name>A0A8S3U0C6_MYTED</name>
<dbReference type="Gene3D" id="2.120.10.30">
    <property type="entry name" value="TolB, C-terminal domain"/>
    <property type="match status" value="3"/>
</dbReference>
<dbReference type="SUPFAM" id="SSF75011">
    <property type="entry name" value="3-carboxy-cis,cis-mucoante lactonizing enzyme"/>
    <property type="match status" value="1"/>
</dbReference>
<keyword evidence="6" id="KW-1185">Reference proteome</keyword>
<dbReference type="EMBL" id="CAJPWZ010002320">
    <property type="protein sequence ID" value="CAG2235512.1"/>
    <property type="molecule type" value="Genomic_DNA"/>
</dbReference>
<dbReference type="PANTHER" id="PTHR46513:SF44">
    <property type="entry name" value="LDL RECEPTOR RELATED PROTEIN 4"/>
    <property type="match status" value="1"/>
</dbReference>